<dbReference type="InterPro" id="IPR052989">
    <property type="entry name" value="Mg-chelatase_DI-like"/>
</dbReference>
<dbReference type="PANTHER" id="PTHR35023:SF1">
    <property type="entry name" value="MG-PROTOPORPHYRIN IX CHELATASE"/>
    <property type="match status" value="1"/>
</dbReference>
<dbReference type="PANTHER" id="PTHR35023">
    <property type="entry name" value="CHELATASE-RELATED"/>
    <property type="match status" value="1"/>
</dbReference>
<proteinExistence type="predicted"/>
<dbReference type="EMBL" id="VSSQ01042617">
    <property type="protein sequence ID" value="MPM96228.1"/>
    <property type="molecule type" value="Genomic_DNA"/>
</dbReference>
<gene>
    <name evidence="1" type="ORF">SDC9_143386</name>
</gene>
<dbReference type="AlphaFoldDB" id="A0A645E4A8"/>
<protein>
    <recommendedName>
        <fullName evidence="2">Magnesium chelatase</fullName>
    </recommendedName>
</protein>
<sequence length="108" mass="11691">MLRRERIRDPRRRPLLVVVTDGRATAGPDALPRARRVSAHLAAYDTVVIDCETGRFRMGLAGALAATMGADLVDLGEVGRDAVSVAGRTIVDTVKDRLSPLDQRRKAA</sequence>
<comment type="caution">
    <text evidence="1">The sequence shown here is derived from an EMBL/GenBank/DDBJ whole genome shotgun (WGS) entry which is preliminary data.</text>
</comment>
<name>A0A645E4A8_9ZZZZ</name>
<reference evidence="1" key="1">
    <citation type="submission" date="2019-08" db="EMBL/GenBank/DDBJ databases">
        <authorList>
            <person name="Kucharzyk K."/>
            <person name="Murdoch R.W."/>
            <person name="Higgins S."/>
            <person name="Loffler F."/>
        </authorList>
    </citation>
    <scope>NUCLEOTIDE SEQUENCE</scope>
</reference>
<evidence type="ECO:0000313" key="1">
    <source>
        <dbReference type="EMBL" id="MPM96228.1"/>
    </source>
</evidence>
<evidence type="ECO:0008006" key="2">
    <source>
        <dbReference type="Google" id="ProtNLM"/>
    </source>
</evidence>
<organism evidence="1">
    <name type="scientific">bioreactor metagenome</name>
    <dbReference type="NCBI Taxonomy" id="1076179"/>
    <lineage>
        <taxon>unclassified sequences</taxon>
        <taxon>metagenomes</taxon>
        <taxon>ecological metagenomes</taxon>
    </lineage>
</organism>
<accession>A0A645E4A8</accession>